<feature type="domain" description="4Fe-4S ferredoxin-type" evidence="5">
    <location>
        <begin position="88"/>
        <end position="117"/>
    </location>
</feature>
<dbReference type="SUPFAM" id="SSF56014">
    <property type="entry name" value="Nitrite and sulphite reductase 4Fe-4S domain-like"/>
    <property type="match status" value="1"/>
</dbReference>
<dbReference type="InterPro" id="IPR006066">
    <property type="entry name" value="NO2/SO3_Rdtase_FeS/sirohaem_BS"/>
</dbReference>
<dbReference type="HOGENOM" id="CLU_072599_2_1_7"/>
<dbReference type="Gene3D" id="3.30.70.20">
    <property type="match status" value="1"/>
</dbReference>
<dbReference type="KEGG" id="dvl:Dvul_1914"/>
<keyword evidence="1" id="KW-0004">4Fe-4S</keyword>
<dbReference type="InterPro" id="IPR017896">
    <property type="entry name" value="4Fe4S_Fe-S-bd"/>
</dbReference>
<dbReference type="SUPFAM" id="SSF54862">
    <property type="entry name" value="4Fe-4S ferredoxins"/>
    <property type="match status" value="1"/>
</dbReference>
<evidence type="ECO:0000256" key="3">
    <source>
        <dbReference type="ARBA" id="ARBA00023004"/>
    </source>
</evidence>
<dbReference type="AlphaFoldDB" id="A0A0H3A9D4"/>
<name>A0A0H3A9D4_NITV4</name>
<evidence type="ECO:0000256" key="2">
    <source>
        <dbReference type="ARBA" id="ARBA00022723"/>
    </source>
</evidence>
<dbReference type="Gene3D" id="3.30.413.10">
    <property type="entry name" value="Sulfite Reductase Hemoprotein, domain 1"/>
    <property type="match status" value="1"/>
</dbReference>
<dbReference type="GO" id="GO:0016491">
    <property type="term" value="F:oxidoreductase activity"/>
    <property type="evidence" value="ECO:0007669"/>
    <property type="project" value="InterPro"/>
</dbReference>
<dbReference type="Proteomes" id="UP000009173">
    <property type="component" value="Chromosome"/>
</dbReference>
<dbReference type="InterPro" id="IPR017900">
    <property type="entry name" value="4Fe4S_Fe_S_CS"/>
</dbReference>
<gene>
    <name evidence="6" type="ordered locus">Dvul_1914</name>
</gene>
<reference evidence="7" key="1">
    <citation type="journal article" date="2009" name="Environ. Microbiol.">
        <title>Contribution of mobile genetic elements to Desulfovibrio vulgaris genome plasticity.</title>
        <authorList>
            <person name="Walker C.B."/>
            <person name="Stolyar S."/>
            <person name="Chivian D."/>
            <person name="Pinel N."/>
            <person name="Gabster J.A."/>
            <person name="Dehal P.S."/>
            <person name="He Z."/>
            <person name="Yang Z.K."/>
            <person name="Yen H.C."/>
            <person name="Zhou J."/>
            <person name="Wall J.D."/>
            <person name="Hazen T.C."/>
            <person name="Arkin A.P."/>
            <person name="Stahl D.A."/>
        </authorList>
    </citation>
    <scope>NUCLEOTIDE SEQUENCE [LARGE SCALE GENOMIC DNA]</scope>
    <source>
        <strain evidence="7">DP4</strain>
    </source>
</reference>
<evidence type="ECO:0000313" key="7">
    <source>
        <dbReference type="Proteomes" id="UP000009173"/>
    </source>
</evidence>
<dbReference type="Pfam" id="PF00037">
    <property type="entry name" value="Fer4"/>
    <property type="match status" value="1"/>
</dbReference>
<evidence type="ECO:0000259" key="5">
    <source>
        <dbReference type="PROSITE" id="PS51379"/>
    </source>
</evidence>
<dbReference type="GO" id="GO:0051539">
    <property type="term" value="F:4 iron, 4 sulfur cluster binding"/>
    <property type="evidence" value="ECO:0007669"/>
    <property type="project" value="UniProtKB-KW"/>
</dbReference>
<dbReference type="RefSeq" id="WP_011792541.1">
    <property type="nucleotide sequence ID" value="NC_008751.1"/>
</dbReference>
<dbReference type="GO" id="GO:0020037">
    <property type="term" value="F:heme binding"/>
    <property type="evidence" value="ECO:0007669"/>
    <property type="project" value="InterPro"/>
</dbReference>
<keyword evidence="2" id="KW-0479">Metal-binding</keyword>
<protein>
    <submittedName>
        <fullName evidence="6">Nitrite and sulphite reductase 4Fe-4S region</fullName>
    </submittedName>
</protein>
<evidence type="ECO:0000313" key="6">
    <source>
        <dbReference type="EMBL" id="ABM28930.1"/>
    </source>
</evidence>
<proteinExistence type="predicted"/>
<dbReference type="InterPro" id="IPR006067">
    <property type="entry name" value="NO2/SO3_Rdtase_4Fe4S_dom"/>
</dbReference>
<evidence type="ECO:0000256" key="4">
    <source>
        <dbReference type="ARBA" id="ARBA00023014"/>
    </source>
</evidence>
<sequence>MSERAVSSCMITVCRGFEPGRCRFSLVEGGLSSADVDAAVAATGWDDFVKSRARGPLMQHDAFKVALTGCANGCSRPHIMDVGLIRAERPGAADDACTACGLCIRQCPEGALAPVGNDSSCPATMCARPAGTPVLDAASCVSCGRCLRRCPEHALPVVAAGWRIVVGGRLGRRPRLATELPGIFDDATALVILDRAARWFMRDHRPGLRFADIVAKSPGGLSALVEGV</sequence>
<dbReference type="InterPro" id="IPR045854">
    <property type="entry name" value="NO2/SO3_Rdtase_4Fe4S_sf"/>
</dbReference>
<keyword evidence="3" id="KW-0408">Iron</keyword>
<organism evidence="6 7">
    <name type="scientific">Nitratidesulfovibrio vulgaris (strain DP4)</name>
    <name type="common">Desulfovibrio vulgaris</name>
    <dbReference type="NCBI Taxonomy" id="391774"/>
    <lineage>
        <taxon>Bacteria</taxon>
        <taxon>Pseudomonadati</taxon>
        <taxon>Thermodesulfobacteriota</taxon>
        <taxon>Desulfovibrionia</taxon>
        <taxon>Desulfovibrionales</taxon>
        <taxon>Desulfovibrionaceae</taxon>
        <taxon>Nitratidesulfovibrio</taxon>
    </lineage>
</organism>
<feature type="domain" description="4Fe-4S ferredoxin-type" evidence="5">
    <location>
        <begin position="131"/>
        <end position="160"/>
    </location>
</feature>
<dbReference type="GO" id="GO:0046872">
    <property type="term" value="F:metal ion binding"/>
    <property type="evidence" value="ECO:0007669"/>
    <property type="project" value="UniProtKB-KW"/>
</dbReference>
<dbReference type="EMBL" id="CP000527">
    <property type="protein sequence ID" value="ABM28930.1"/>
    <property type="molecule type" value="Genomic_DNA"/>
</dbReference>
<dbReference type="PROSITE" id="PS51379">
    <property type="entry name" value="4FE4S_FER_2"/>
    <property type="match status" value="2"/>
</dbReference>
<dbReference type="PROSITE" id="PS00198">
    <property type="entry name" value="4FE4S_FER_1"/>
    <property type="match status" value="2"/>
</dbReference>
<evidence type="ECO:0000256" key="1">
    <source>
        <dbReference type="ARBA" id="ARBA00022485"/>
    </source>
</evidence>
<dbReference type="Pfam" id="PF01077">
    <property type="entry name" value="NIR_SIR"/>
    <property type="match status" value="1"/>
</dbReference>
<keyword evidence="4" id="KW-0411">Iron-sulfur</keyword>
<dbReference type="PROSITE" id="PS00365">
    <property type="entry name" value="NIR_SIR"/>
    <property type="match status" value="1"/>
</dbReference>
<accession>A0A0H3A9D4</accession>